<organism evidence="1 2">
    <name type="scientific">Oryza sativa subsp. japonica</name>
    <name type="common">Rice</name>
    <dbReference type="NCBI Taxonomy" id="39947"/>
    <lineage>
        <taxon>Eukaryota</taxon>
        <taxon>Viridiplantae</taxon>
        <taxon>Streptophyta</taxon>
        <taxon>Embryophyta</taxon>
        <taxon>Tracheophyta</taxon>
        <taxon>Spermatophyta</taxon>
        <taxon>Magnoliopsida</taxon>
        <taxon>Liliopsida</taxon>
        <taxon>Poales</taxon>
        <taxon>Poaceae</taxon>
        <taxon>BOP clade</taxon>
        <taxon>Oryzoideae</taxon>
        <taxon>Oryzeae</taxon>
        <taxon>Oryzinae</taxon>
        <taxon>Oryza</taxon>
        <taxon>Oryza sativa</taxon>
    </lineage>
</organism>
<dbReference type="AlphaFoldDB" id="Q6ES96"/>
<sequence>MEGKAVVVKGKIRSLLTQASPIPPTATPCRLSLLSSSDGVATVDANDLATNISTASLGGTLLVARRIKWREKKGGWRKMKLTCGSHV</sequence>
<reference evidence="2" key="1">
    <citation type="journal article" date="2005" name="Nature">
        <title>The map-based sequence of the rice genome.</title>
        <authorList>
            <consortium name="International rice genome sequencing project (IRGSP)"/>
            <person name="Matsumoto T."/>
            <person name="Wu J."/>
            <person name="Kanamori H."/>
            <person name="Katayose Y."/>
            <person name="Fujisawa M."/>
            <person name="Namiki N."/>
            <person name="Mizuno H."/>
            <person name="Yamamoto K."/>
            <person name="Antonio B.A."/>
            <person name="Baba T."/>
            <person name="Sakata K."/>
            <person name="Nagamura Y."/>
            <person name="Aoki H."/>
            <person name="Arikawa K."/>
            <person name="Arita K."/>
            <person name="Bito T."/>
            <person name="Chiden Y."/>
            <person name="Fujitsuka N."/>
            <person name="Fukunaka R."/>
            <person name="Hamada M."/>
            <person name="Harada C."/>
            <person name="Hayashi A."/>
            <person name="Hijishita S."/>
            <person name="Honda M."/>
            <person name="Hosokawa S."/>
            <person name="Ichikawa Y."/>
            <person name="Idonuma A."/>
            <person name="Iijima M."/>
            <person name="Ikeda M."/>
            <person name="Ikeno M."/>
            <person name="Ito K."/>
            <person name="Ito S."/>
            <person name="Ito T."/>
            <person name="Ito Y."/>
            <person name="Ito Y."/>
            <person name="Iwabuchi A."/>
            <person name="Kamiya K."/>
            <person name="Karasawa W."/>
            <person name="Kurita K."/>
            <person name="Katagiri S."/>
            <person name="Kikuta A."/>
            <person name="Kobayashi H."/>
            <person name="Kobayashi N."/>
            <person name="Machita K."/>
            <person name="Maehara T."/>
            <person name="Masukawa M."/>
            <person name="Mizubayashi T."/>
            <person name="Mukai Y."/>
            <person name="Nagasaki H."/>
            <person name="Nagata Y."/>
            <person name="Naito S."/>
            <person name="Nakashima M."/>
            <person name="Nakama Y."/>
            <person name="Nakamichi Y."/>
            <person name="Nakamura M."/>
            <person name="Meguro A."/>
            <person name="Negishi M."/>
            <person name="Ohta I."/>
            <person name="Ohta T."/>
            <person name="Okamoto M."/>
            <person name="Ono N."/>
            <person name="Saji S."/>
            <person name="Sakaguchi M."/>
            <person name="Sakai K."/>
            <person name="Shibata M."/>
            <person name="Shimokawa T."/>
            <person name="Song J."/>
            <person name="Takazaki Y."/>
            <person name="Terasawa K."/>
            <person name="Tsugane M."/>
            <person name="Tsuji K."/>
            <person name="Ueda S."/>
            <person name="Waki K."/>
            <person name="Yamagata H."/>
            <person name="Yamamoto M."/>
            <person name="Yamamoto S."/>
            <person name="Yamane H."/>
            <person name="Yoshiki S."/>
            <person name="Yoshihara R."/>
            <person name="Yukawa K."/>
            <person name="Zhong H."/>
            <person name="Yano M."/>
            <person name="Yuan Q."/>
            <person name="Ouyang S."/>
            <person name="Liu J."/>
            <person name="Jones K.M."/>
            <person name="Gansberger K."/>
            <person name="Moffat K."/>
            <person name="Hill J."/>
            <person name="Bera J."/>
            <person name="Fadrosh D."/>
            <person name="Jin S."/>
            <person name="Johri S."/>
            <person name="Kim M."/>
            <person name="Overton L."/>
            <person name="Reardon M."/>
            <person name="Tsitrin T."/>
            <person name="Vuong H."/>
            <person name="Weaver B."/>
            <person name="Ciecko A."/>
            <person name="Tallon L."/>
            <person name="Jackson J."/>
            <person name="Pai G."/>
            <person name="Aken S.V."/>
            <person name="Utterback T."/>
            <person name="Reidmuller S."/>
            <person name="Feldblyum T."/>
            <person name="Hsiao J."/>
            <person name="Zismann V."/>
            <person name="Iobst S."/>
            <person name="de Vazeille A.R."/>
            <person name="Buell C.R."/>
            <person name="Ying K."/>
            <person name="Li Y."/>
            <person name="Lu T."/>
            <person name="Huang Y."/>
            <person name="Zhao Q."/>
            <person name="Feng Q."/>
            <person name="Zhang L."/>
            <person name="Zhu J."/>
            <person name="Weng Q."/>
            <person name="Mu J."/>
            <person name="Lu Y."/>
            <person name="Fan D."/>
            <person name="Liu Y."/>
            <person name="Guan J."/>
            <person name="Zhang Y."/>
            <person name="Yu S."/>
            <person name="Liu X."/>
            <person name="Zhang Y."/>
            <person name="Hong G."/>
            <person name="Han B."/>
            <person name="Choisne N."/>
            <person name="Demange N."/>
            <person name="Orjeda G."/>
            <person name="Samain S."/>
            <person name="Cattolico L."/>
            <person name="Pelletier E."/>
            <person name="Couloux A."/>
            <person name="Segurens B."/>
            <person name="Wincker P."/>
            <person name="D'Hont A."/>
            <person name="Scarpelli C."/>
            <person name="Weissenbach J."/>
            <person name="Salanoubat M."/>
            <person name="Quetier F."/>
            <person name="Yu Y."/>
            <person name="Kim H.R."/>
            <person name="Rambo T."/>
            <person name="Currie J."/>
            <person name="Collura K."/>
            <person name="Luo M."/>
            <person name="Yang T."/>
            <person name="Ammiraju J.S.S."/>
            <person name="Engler F."/>
            <person name="Soderlund C."/>
            <person name="Wing R.A."/>
            <person name="Palmer L.E."/>
            <person name="de la Bastide M."/>
            <person name="Spiegel L."/>
            <person name="Nascimento L."/>
            <person name="Zutavern T."/>
            <person name="O'Shaughnessy A."/>
            <person name="Dike S."/>
            <person name="Dedhia N."/>
            <person name="Preston R."/>
            <person name="Balija V."/>
            <person name="McCombie W.R."/>
            <person name="Chow T."/>
            <person name="Chen H."/>
            <person name="Chung M."/>
            <person name="Chen C."/>
            <person name="Shaw J."/>
            <person name="Wu H."/>
            <person name="Hsiao K."/>
            <person name="Chao Y."/>
            <person name="Chu M."/>
            <person name="Cheng C."/>
            <person name="Hour A."/>
            <person name="Lee P."/>
            <person name="Lin S."/>
            <person name="Lin Y."/>
            <person name="Liou J."/>
            <person name="Liu S."/>
            <person name="Hsing Y."/>
            <person name="Raghuvanshi S."/>
            <person name="Mohanty A."/>
            <person name="Bharti A.K."/>
            <person name="Gaur A."/>
            <person name="Gupta V."/>
            <person name="Kumar D."/>
            <person name="Ravi V."/>
            <person name="Vij S."/>
            <person name="Kapur A."/>
            <person name="Khurana P."/>
            <person name="Khurana P."/>
            <person name="Khurana J.P."/>
            <person name="Tyagi A.K."/>
            <person name="Gaikwad K."/>
            <person name="Singh A."/>
            <person name="Dalal V."/>
            <person name="Srivastava S."/>
            <person name="Dixit A."/>
            <person name="Pal A.K."/>
            <person name="Ghazi I.A."/>
            <person name="Yadav M."/>
            <person name="Pandit A."/>
            <person name="Bhargava A."/>
            <person name="Sureshbabu K."/>
            <person name="Batra K."/>
            <person name="Sharma T.R."/>
            <person name="Mohapatra T."/>
            <person name="Singh N.K."/>
            <person name="Messing J."/>
            <person name="Nelson A.B."/>
            <person name="Fuks G."/>
            <person name="Kavchok S."/>
            <person name="Keizer G."/>
            <person name="Linton E."/>
            <person name="Llaca V."/>
            <person name="Song R."/>
            <person name="Tanyolac B."/>
            <person name="Young S."/>
            <person name="Ho-Il K."/>
            <person name="Hahn J.H."/>
            <person name="Sangsakoo G."/>
            <person name="Vanavichit A."/>
            <person name="de Mattos Luiz.A.T."/>
            <person name="Zimmer P.D."/>
            <person name="Malone G."/>
            <person name="Dellagostin O."/>
            <person name="de Oliveira A.C."/>
            <person name="Bevan M."/>
            <person name="Bancroft I."/>
            <person name="Minx P."/>
            <person name="Cordum H."/>
            <person name="Wilson R."/>
            <person name="Cheng Z."/>
            <person name="Jin W."/>
            <person name="Jiang J."/>
            <person name="Leong S.A."/>
            <person name="Iwama H."/>
            <person name="Gojobori T."/>
            <person name="Itoh T."/>
            <person name="Niimura Y."/>
            <person name="Fujii Y."/>
            <person name="Habara T."/>
            <person name="Sakai H."/>
            <person name="Sato Y."/>
            <person name="Wilson G."/>
            <person name="Kumar K."/>
            <person name="McCouch S."/>
            <person name="Juretic N."/>
            <person name="Hoen D."/>
            <person name="Wright S."/>
            <person name="Bruskiewich R."/>
            <person name="Bureau T."/>
            <person name="Miyao A."/>
            <person name="Hirochika H."/>
            <person name="Nishikawa T."/>
            <person name="Kadowaki K."/>
            <person name="Sugiura M."/>
            <person name="Burr B."/>
            <person name="Sasaki T."/>
        </authorList>
    </citation>
    <scope>NUCLEOTIDE SEQUENCE [LARGE SCALE GENOMIC DNA]</scope>
    <source>
        <strain evidence="2">cv. Nipponbare</strain>
    </source>
</reference>
<dbReference type="EMBL" id="AP005313">
    <property type="protein sequence ID" value="BAD28474.1"/>
    <property type="molecule type" value="Genomic_DNA"/>
</dbReference>
<reference evidence="2" key="2">
    <citation type="journal article" date="2008" name="Nucleic Acids Res.">
        <title>The rice annotation project database (RAP-DB): 2008 update.</title>
        <authorList>
            <consortium name="The rice annotation project (RAP)"/>
        </authorList>
    </citation>
    <scope>GENOME REANNOTATION</scope>
    <source>
        <strain evidence="2">cv. Nipponbare</strain>
    </source>
</reference>
<name>Q6ES96_ORYSJ</name>
<accession>Q6ES96</accession>
<gene>
    <name evidence="1" type="primary">P0512H04.10</name>
</gene>
<protein>
    <submittedName>
        <fullName evidence="1">Uncharacterized protein</fullName>
    </submittedName>
</protein>
<evidence type="ECO:0000313" key="1">
    <source>
        <dbReference type="EMBL" id="BAD28474.1"/>
    </source>
</evidence>
<dbReference type="Proteomes" id="UP000000763">
    <property type="component" value="Chromosome 9"/>
</dbReference>
<evidence type="ECO:0000313" key="2">
    <source>
        <dbReference type="Proteomes" id="UP000000763"/>
    </source>
</evidence>
<proteinExistence type="predicted"/>